<reference evidence="1 2" key="1">
    <citation type="submission" date="2017-03" db="EMBL/GenBank/DDBJ databases">
        <title>Genome of the blue death feigning beetle - Asbolus verrucosus.</title>
        <authorList>
            <person name="Rider S.D."/>
        </authorList>
    </citation>
    <scope>NUCLEOTIDE SEQUENCE [LARGE SCALE GENOMIC DNA]</scope>
    <source>
        <strain evidence="1">Butters</strain>
        <tissue evidence="1">Head and leg muscle</tissue>
    </source>
</reference>
<comment type="caution">
    <text evidence="1">The sequence shown here is derived from an EMBL/GenBank/DDBJ whole genome shotgun (WGS) entry which is preliminary data.</text>
</comment>
<name>A0A482VRV5_ASBVE</name>
<dbReference type="AlphaFoldDB" id="A0A482VRV5"/>
<dbReference type="PANTHER" id="PTHR34825:SF1">
    <property type="entry name" value="AAA-ATPASE-LIKE DOMAIN-CONTAINING PROTEIN"/>
    <property type="match status" value="1"/>
</dbReference>
<dbReference type="OrthoDB" id="10057079at2759"/>
<proteinExistence type="predicted"/>
<gene>
    <name evidence="1" type="ORF">BDFB_013768</name>
</gene>
<dbReference type="Proteomes" id="UP000292052">
    <property type="component" value="Unassembled WGS sequence"/>
</dbReference>
<protein>
    <submittedName>
        <fullName evidence="1">Uncharacterized protein</fullName>
    </submittedName>
</protein>
<evidence type="ECO:0000313" key="1">
    <source>
        <dbReference type="EMBL" id="RZC35430.1"/>
    </source>
</evidence>
<keyword evidence="2" id="KW-1185">Reference proteome</keyword>
<dbReference type="PANTHER" id="PTHR34825">
    <property type="entry name" value="CONSERVED PROTEIN, WITH A WEAK D-GALACTARATE DEHYDRATASE/ALTRONATE HYDROLASE DOMAIN"/>
    <property type="match status" value="1"/>
</dbReference>
<evidence type="ECO:0000313" key="2">
    <source>
        <dbReference type="Proteomes" id="UP000292052"/>
    </source>
</evidence>
<feature type="non-terminal residue" evidence="1">
    <location>
        <position position="413"/>
    </location>
</feature>
<sequence length="413" mass="47014">MEVIHGLQNLIKSLRIHWGRLPMFLVDEIDKPCVAAMEYKVSETQVQEVGTTIIDVVCSILKSSNKQHLQTSKFWTVTYGQHNAGIFLSDDRFSKYYELTAREVESLVRKFYGSQGKSQVGKIISDINAKYNGYYQCFSSGKNEKYARYSLFSILNYIKEMNKDKNKVSLCFWMDGGFLTGKLVPILKKSDMFEDYHNDLPEAIKSKFTSCGQIFKSLPTQNSTDFQESLDKLCEDFKCIFRSMQCESEASICCHILAILKHYAHYEKGEMEYTVQYFDNNNKPCRVYIDVWGRHGNFIVIFEVKYNSGASGEPGKIGSKAKSFLAAAKDIVKLLHGKITPEDRSSSKAGTGRDLEVLKSSQIEHYILVSLAVGGDYTTHMLVFQDTPDWESIIQVNPENHVAKLISTHLKSK</sequence>
<dbReference type="EMBL" id="QDEB01070917">
    <property type="protein sequence ID" value="RZC35430.1"/>
    <property type="molecule type" value="Genomic_DNA"/>
</dbReference>
<organism evidence="1 2">
    <name type="scientific">Asbolus verrucosus</name>
    <name type="common">Desert ironclad beetle</name>
    <dbReference type="NCBI Taxonomy" id="1661398"/>
    <lineage>
        <taxon>Eukaryota</taxon>
        <taxon>Metazoa</taxon>
        <taxon>Ecdysozoa</taxon>
        <taxon>Arthropoda</taxon>
        <taxon>Hexapoda</taxon>
        <taxon>Insecta</taxon>
        <taxon>Pterygota</taxon>
        <taxon>Neoptera</taxon>
        <taxon>Endopterygota</taxon>
        <taxon>Coleoptera</taxon>
        <taxon>Polyphaga</taxon>
        <taxon>Cucujiformia</taxon>
        <taxon>Tenebrionidae</taxon>
        <taxon>Pimeliinae</taxon>
        <taxon>Asbolus</taxon>
    </lineage>
</organism>
<accession>A0A482VRV5</accession>